<accession>A0A1E5G328</accession>
<feature type="compositionally biased region" description="Low complexity" evidence="1">
    <location>
        <begin position="51"/>
        <end position="66"/>
    </location>
</feature>
<dbReference type="InterPro" id="IPR025642">
    <property type="entry name" value="DUF4342"/>
</dbReference>
<proteinExistence type="predicted"/>
<keyword evidence="2" id="KW-0472">Membrane</keyword>
<dbReference type="CDD" id="cd14360">
    <property type="entry name" value="UBA_NAC_like_bac"/>
    <property type="match status" value="1"/>
</dbReference>
<dbReference type="OrthoDB" id="9808348at2"/>
<feature type="domain" description="DUF4342" evidence="3">
    <location>
        <begin position="83"/>
        <end position="145"/>
    </location>
</feature>
<dbReference type="InterPro" id="IPR009060">
    <property type="entry name" value="UBA-like_sf"/>
</dbReference>
<evidence type="ECO:0000313" key="4">
    <source>
        <dbReference type="EMBL" id="OEF97384.1"/>
    </source>
</evidence>
<comment type="caution">
    <text evidence="4">The sequence shown here is derived from an EMBL/GenBank/DDBJ whole genome shotgun (WGS) entry which is preliminary data.</text>
</comment>
<protein>
    <submittedName>
        <fullName evidence="4">Ubiquitin</fullName>
    </submittedName>
</protein>
<organism evidence="4 5">
    <name type="scientific">Desulfuribacillus alkaliarsenatis</name>
    <dbReference type="NCBI Taxonomy" id="766136"/>
    <lineage>
        <taxon>Bacteria</taxon>
        <taxon>Bacillati</taxon>
        <taxon>Bacillota</taxon>
        <taxon>Desulfuribacillia</taxon>
        <taxon>Desulfuribacillales</taxon>
        <taxon>Desulfuribacillaceae</taxon>
        <taxon>Desulfuribacillus</taxon>
    </lineage>
</organism>
<evidence type="ECO:0000313" key="5">
    <source>
        <dbReference type="Proteomes" id="UP000094296"/>
    </source>
</evidence>
<reference evidence="4 5" key="1">
    <citation type="submission" date="2016-09" db="EMBL/GenBank/DDBJ databases">
        <title>Draft genome sequence for the type strain of Desulfuribacillus alkaliarsenatis AHT28, an obligately anaerobic, sulfidogenic bacterium isolated from Russian soda lake sediments.</title>
        <authorList>
            <person name="Abin C.A."/>
            <person name="Hollibaugh J.T."/>
        </authorList>
    </citation>
    <scope>NUCLEOTIDE SEQUENCE [LARGE SCALE GENOMIC DNA]</scope>
    <source>
        <strain evidence="4 5">AHT28</strain>
    </source>
</reference>
<dbReference type="EMBL" id="MIJE01000011">
    <property type="protein sequence ID" value="OEF97384.1"/>
    <property type="molecule type" value="Genomic_DNA"/>
</dbReference>
<keyword evidence="2" id="KW-0812">Transmembrane</keyword>
<gene>
    <name evidence="4" type="ORF">BHF68_04025</name>
</gene>
<dbReference type="Proteomes" id="UP000094296">
    <property type="component" value="Unassembled WGS sequence"/>
</dbReference>
<feature type="region of interest" description="Disordered" evidence="1">
    <location>
        <begin position="42"/>
        <end position="81"/>
    </location>
</feature>
<evidence type="ECO:0000259" key="3">
    <source>
        <dbReference type="Pfam" id="PF14242"/>
    </source>
</evidence>
<dbReference type="RefSeq" id="WP_069642782.1">
    <property type="nucleotide sequence ID" value="NZ_MIJE01000011.1"/>
</dbReference>
<keyword evidence="5" id="KW-1185">Reference proteome</keyword>
<dbReference type="STRING" id="766136.BHF68_04025"/>
<dbReference type="Gene3D" id="1.10.8.10">
    <property type="entry name" value="DNA helicase RuvA subunit, C-terminal domain"/>
    <property type="match status" value="1"/>
</dbReference>
<evidence type="ECO:0000256" key="1">
    <source>
        <dbReference type="SAM" id="MobiDB-lite"/>
    </source>
</evidence>
<keyword evidence="2" id="KW-1133">Transmembrane helix</keyword>
<feature type="transmembrane region" description="Helical" evidence="2">
    <location>
        <begin position="118"/>
        <end position="147"/>
    </location>
</feature>
<dbReference type="AlphaFoldDB" id="A0A1E5G328"/>
<dbReference type="SUPFAM" id="SSF46934">
    <property type="entry name" value="UBA-like"/>
    <property type="match status" value="1"/>
</dbReference>
<evidence type="ECO:0000256" key="2">
    <source>
        <dbReference type="SAM" id="Phobius"/>
    </source>
</evidence>
<sequence>MVTIEQVEKLRKHTGVSYEEAKKALEETNGDVLEAVINLEKQNRIKPPNEGGQYQSSSGQQQNSDSKINETSDENQSNSNSTSFGEMIGRFFRWFGKIVHKGNTNSFKVMKDNEKIMAIPLTAMVLLLIFAFWLVIPLVIIGLFFGYRYWFEGPEVSNPSVNRAMDSVADAAESLKKDFTNGMNDKKGE</sequence>
<dbReference type="Pfam" id="PF14242">
    <property type="entry name" value="DUF4342"/>
    <property type="match status" value="1"/>
</dbReference>
<name>A0A1E5G328_9FIRM</name>